<dbReference type="EMBL" id="CP048222">
    <property type="protein sequence ID" value="QHT68592.1"/>
    <property type="molecule type" value="Genomic_DNA"/>
</dbReference>
<sequence>MNRTIKFLFALITISIYNLNVQAQNVAVGAGQSGSSGQEYKVSFSKPSQPGKVKIYTLNEVNIQSHNGKEVIITASGVRPIPKRAEGLKPVYNSMVDNTNMGLAVKEVDNTIEINGLTRRGDTKYKILVPANASLQISSGDNHGGSHINVNNFSNEIEIDARFGDVELEDITGPALVHSVHGKINVKFGKVNPKNPISITSVHGDVDVTMPPKTPANLELKSGYGEIFTDLDIAFDNSKDNMRQISGNRITGKLNGGGVEIHLESTHSNIYLRKAN</sequence>
<proteinExistence type="predicted"/>
<reference evidence="3 4" key="1">
    <citation type="submission" date="2020-01" db="EMBL/GenBank/DDBJ databases">
        <authorList>
            <person name="Kim M.K."/>
        </authorList>
    </citation>
    <scope>NUCLEOTIDE SEQUENCE [LARGE SCALE GENOMIC DNA]</scope>
    <source>
        <strain evidence="3 4">172606-1</strain>
    </source>
</reference>
<accession>A0A6C0GLU3</accession>
<feature type="domain" description="DUF4097" evidence="2">
    <location>
        <begin position="110"/>
        <end position="249"/>
    </location>
</feature>
<evidence type="ECO:0000313" key="3">
    <source>
        <dbReference type="EMBL" id="QHT68592.1"/>
    </source>
</evidence>
<dbReference type="Pfam" id="PF13349">
    <property type="entry name" value="DUF4097"/>
    <property type="match status" value="1"/>
</dbReference>
<keyword evidence="1" id="KW-0732">Signal</keyword>
<protein>
    <submittedName>
        <fullName evidence="3">DUF4097 domain-containing protein</fullName>
    </submittedName>
</protein>
<feature type="chain" id="PRO_5025530399" evidence="1">
    <location>
        <begin position="24"/>
        <end position="276"/>
    </location>
</feature>
<evidence type="ECO:0000259" key="2">
    <source>
        <dbReference type="Pfam" id="PF13349"/>
    </source>
</evidence>
<gene>
    <name evidence="3" type="ORF">GXP67_19050</name>
</gene>
<dbReference type="Proteomes" id="UP000480178">
    <property type="component" value="Chromosome"/>
</dbReference>
<dbReference type="RefSeq" id="WP_162444603.1">
    <property type="nucleotide sequence ID" value="NZ_CP048222.1"/>
</dbReference>
<dbReference type="KEGG" id="rhoz:GXP67_19050"/>
<keyword evidence="4" id="KW-1185">Reference proteome</keyword>
<evidence type="ECO:0000256" key="1">
    <source>
        <dbReference type="SAM" id="SignalP"/>
    </source>
</evidence>
<evidence type="ECO:0000313" key="4">
    <source>
        <dbReference type="Proteomes" id="UP000480178"/>
    </source>
</evidence>
<feature type="signal peptide" evidence="1">
    <location>
        <begin position="1"/>
        <end position="23"/>
    </location>
</feature>
<organism evidence="3 4">
    <name type="scientific">Rhodocytophaga rosea</name>
    <dbReference type="NCBI Taxonomy" id="2704465"/>
    <lineage>
        <taxon>Bacteria</taxon>
        <taxon>Pseudomonadati</taxon>
        <taxon>Bacteroidota</taxon>
        <taxon>Cytophagia</taxon>
        <taxon>Cytophagales</taxon>
        <taxon>Rhodocytophagaceae</taxon>
        <taxon>Rhodocytophaga</taxon>
    </lineage>
</organism>
<dbReference type="InterPro" id="IPR025164">
    <property type="entry name" value="Toastrack_DUF4097"/>
</dbReference>
<dbReference type="AlphaFoldDB" id="A0A6C0GLU3"/>
<name>A0A6C0GLU3_9BACT</name>